<reference evidence="3" key="1">
    <citation type="journal article" date="2019" name="Int. J. Syst. Evol. Microbiol.">
        <title>The Global Catalogue of Microorganisms (GCM) 10K type strain sequencing project: providing services to taxonomists for standard genome sequencing and annotation.</title>
        <authorList>
            <consortium name="The Broad Institute Genomics Platform"/>
            <consortium name="The Broad Institute Genome Sequencing Center for Infectious Disease"/>
            <person name="Wu L."/>
            <person name="Ma J."/>
        </authorList>
    </citation>
    <scope>NUCLEOTIDE SEQUENCE [LARGE SCALE GENOMIC DNA]</scope>
    <source>
        <strain evidence="3">JCM 31920</strain>
    </source>
</reference>
<sequence length="1341" mass="138358">MKKTLLPFVLLLVTLMSATGQNCSINAGANSTICLGQPVLLDGSVGGPVNAATLQWSLIAQPAGANATIQNQASLLTGVNGVSVAGAYTFRLQATCGDGVATQDEVTVTVNPVPAAPAITGTANFPCYTGDPINLTGTAPGSGETVSWSVINGGTGSFGSPTSNTTTFTPSFPVEECASTSTVTIRYRVISANGCESSTTRNYTFSRNYGLWATANPQQVCGTATILKGSCPGSGTASWTQISGPNTAAIANPSGRTTAATGLVEGSYVFRYTVTGGCSPGTVDVNVTVAGGSAVTQANAGRDQFYCSVPGEVLLTGNQPAVGETVTWSQLSGGTTATFSNAAGFSTMATGLTDAGAMYTFLYKISNGTCFTVDSVSIYRRPELTLTATSQSICSSVGGGLSSSAAITSNYSFRQLDTVKVDITMISGPGSAQALIRKGFGLGSATPVFTQNISEGQTLSRTLSGPDLYYETSNPESYTYFLDFPFRIGATVGVYKFRIRITTSCGTQEKEVTITRGLTGSGINAGTDVALPCNATSATLAGNLANNLGLWSTVRMPAGAVNPINSGNQSLRNPPISGLIAGTYVFRYTNNMGPTCNASQFDEVKLVIANTPPATPNAGADVTACAGSYQLTGSPVPSDAFASWTVVSPASSGVVFSDASVANPVALNLQPNTTYTFRYTLTNGCGNSSDEVTITTNEMTGPSKPAISSTALSNCGTLSRALPGNILIPVTHPALAPGTTATWTVVTDPAGIAFTTSATSSTTTQVTLQNVTQSTVFSIVYTLSSADCPGASVSDTLTGYIRKSTEPSVFSAGPSQQLCSVSEYPVTATLNGSASTGPVLWTQIYSSNGAAATIAVPGAPSTDVTIPADGMYRFKYEIKSATDPGCEGRIGEGITQIMTSTPGPTALAGDDITFCNNDGTTSLQANTVTTGRWEVFQVLKGTAPTIGTVDSPTSTLTFSGSGEAVLRWSSYGSIQECGPSSSDLVKVRYTAPARAGSDQSLCEVTSVKLTAASPAPASGSWTQVSGAAASIADPSNPETLVSGLASGTYTFRFSVDGGPGCVTSDDVTISVSNGGAIANAGSDMATCSGGTNKVQLNATAAPAGVTGTWSVVKTPDGVAPGTFADANDPQTIYTGLEQPGSYVLAWTLADGACTSTDYVELTADDTECSLPVNLIQFTGSAEEGMARLRWNTAAETNFSHFDVEYADRSLNFKPIGRVKSHGTSSGNYTFSYRQPDAAGYYRLRMNDLDATYQHSPIIIVHLEEPEIILFSNPAGAKVRVKGLRGNETLRVYDNNGRLLLTTKTRGQESEISLEGMSVGTYVLEVARQDGRTSRKIFVKGN</sequence>
<organism evidence="2 3">
    <name type="scientific">Ravibacter arvi</name>
    <dbReference type="NCBI Taxonomy" id="2051041"/>
    <lineage>
        <taxon>Bacteria</taxon>
        <taxon>Pseudomonadati</taxon>
        <taxon>Bacteroidota</taxon>
        <taxon>Cytophagia</taxon>
        <taxon>Cytophagales</taxon>
        <taxon>Spirosomataceae</taxon>
        <taxon>Ravibacter</taxon>
    </lineage>
</organism>
<dbReference type="Gene3D" id="2.60.40.10">
    <property type="entry name" value="Immunoglobulins"/>
    <property type="match status" value="5"/>
</dbReference>
<name>A0ABP8M3S2_9BACT</name>
<comment type="caution">
    <text evidence="2">The sequence shown here is derived from an EMBL/GenBank/DDBJ whole genome shotgun (WGS) entry which is preliminary data.</text>
</comment>
<dbReference type="Proteomes" id="UP001501508">
    <property type="component" value="Unassembled WGS sequence"/>
</dbReference>
<dbReference type="Pfam" id="PF22352">
    <property type="entry name" value="K319L-like_PKD"/>
    <property type="match status" value="3"/>
</dbReference>
<dbReference type="NCBIfam" id="TIGR04183">
    <property type="entry name" value="Por_Secre_tail"/>
    <property type="match status" value="1"/>
</dbReference>
<protein>
    <recommendedName>
        <fullName evidence="4">T9SS type A sorting domain-containing protein</fullName>
    </recommendedName>
</protein>
<feature type="chain" id="PRO_5045590198" description="T9SS type A sorting domain-containing protein" evidence="1">
    <location>
        <begin position="19"/>
        <end position="1341"/>
    </location>
</feature>
<dbReference type="InterPro" id="IPR013783">
    <property type="entry name" value="Ig-like_fold"/>
</dbReference>
<evidence type="ECO:0008006" key="4">
    <source>
        <dbReference type="Google" id="ProtNLM"/>
    </source>
</evidence>
<gene>
    <name evidence="2" type="ORF">GCM10023091_28700</name>
</gene>
<keyword evidence="1" id="KW-0732">Signal</keyword>
<dbReference type="InterPro" id="IPR026444">
    <property type="entry name" value="Secre_tail"/>
</dbReference>
<keyword evidence="3" id="KW-1185">Reference proteome</keyword>
<evidence type="ECO:0000256" key="1">
    <source>
        <dbReference type="SAM" id="SignalP"/>
    </source>
</evidence>
<dbReference type="EMBL" id="BAABEY010000026">
    <property type="protein sequence ID" value="GAA4442258.1"/>
    <property type="molecule type" value="Genomic_DNA"/>
</dbReference>
<proteinExistence type="predicted"/>
<evidence type="ECO:0000313" key="3">
    <source>
        <dbReference type="Proteomes" id="UP001501508"/>
    </source>
</evidence>
<evidence type="ECO:0000313" key="2">
    <source>
        <dbReference type="EMBL" id="GAA4442258.1"/>
    </source>
</evidence>
<dbReference type="RefSeq" id="WP_345030370.1">
    <property type="nucleotide sequence ID" value="NZ_BAABEY010000026.1"/>
</dbReference>
<feature type="signal peptide" evidence="1">
    <location>
        <begin position="1"/>
        <end position="18"/>
    </location>
</feature>
<accession>A0ABP8M3S2</accession>